<dbReference type="NCBIfam" id="TIGR02937">
    <property type="entry name" value="sigma70-ECF"/>
    <property type="match status" value="1"/>
</dbReference>
<dbReference type="GO" id="GO:0003677">
    <property type="term" value="F:DNA binding"/>
    <property type="evidence" value="ECO:0007669"/>
    <property type="project" value="UniProtKB-KW"/>
</dbReference>
<sequence length="192" mass="22949">MDFISDEKLIEGMYNHPSSGALEILYKRHFPMINRMVVKNNGSENEARDIYQEAFIIFYEKMKSENFKLQCQPKTFLYSICRNLWLKKLTEKKRFPVVTNESENFISVEDEVYEAEHRENEFIKLQSALNLIGEPCKGLLEDFYMHQKSMEEISIKFRYTNADNAKNQKYKCLQRLKKIFFNQSKETESYEA</sequence>
<evidence type="ECO:0000313" key="7">
    <source>
        <dbReference type="Proteomes" id="UP000030185"/>
    </source>
</evidence>
<feature type="domain" description="RNA polymerase sigma-70 region 2" evidence="5">
    <location>
        <begin position="25"/>
        <end position="94"/>
    </location>
</feature>
<dbReference type="RefSeq" id="WP_045463815.1">
    <property type="nucleotide sequence ID" value="NZ_BBLT01000004.1"/>
</dbReference>
<dbReference type="Gene3D" id="1.10.1740.10">
    <property type="match status" value="1"/>
</dbReference>
<dbReference type="Pfam" id="PF04542">
    <property type="entry name" value="Sigma70_r2"/>
    <property type="match status" value="1"/>
</dbReference>
<evidence type="ECO:0000256" key="4">
    <source>
        <dbReference type="ARBA" id="ARBA00023163"/>
    </source>
</evidence>
<dbReference type="AlphaFoldDB" id="A0A098LFR3"/>
<dbReference type="InterPro" id="IPR013325">
    <property type="entry name" value="RNA_pol_sigma_r2"/>
</dbReference>
<keyword evidence="1" id="KW-0805">Transcription regulation</keyword>
<evidence type="ECO:0000256" key="1">
    <source>
        <dbReference type="ARBA" id="ARBA00023015"/>
    </source>
</evidence>
<dbReference type="InterPro" id="IPR007627">
    <property type="entry name" value="RNA_pol_sigma70_r2"/>
</dbReference>
<dbReference type="InterPro" id="IPR014284">
    <property type="entry name" value="RNA_pol_sigma-70_dom"/>
</dbReference>
<keyword evidence="2" id="KW-0731">Sigma factor</keyword>
<keyword evidence="3" id="KW-0238">DNA-binding</keyword>
<comment type="caution">
    <text evidence="6">The sequence shown here is derived from an EMBL/GenBank/DDBJ whole genome shotgun (WGS) entry which is preliminary data.</text>
</comment>
<keyword evidence="4" id="KW-0804">Transcription</keyword>
<keyword evidence="7" id="KW-1185">Reference proteome</keyword>
<reference evidence="6 7" key="1">
    <citation type="submission" date="2014-09" db="EMBL/GenBank/DDBJ databases">
        <title>Sporocytophaga myxococcoides PG-01 genome sequencing.</title>
        <authorList>
            <person name="Liu L."/>
            <person name="Gao P.J."/>
            <person name="Chen G.J."/>
            <person name="Wang L.S."/>
        </authorList>
    </citation>
    <scope>NUCLEOTIDE SEQUENCE [LARGE SCALE GENOMIC DNA]</scope>
    <source>
        <strain evidence="6 7">PG-01</strain>
    </source>
</reference>
<evidence type="ECO:0000256" key="2">
    <source>
        <dbReference type="ARBA" id="ARBA00023082"/>
    </source>
</evidence>
<dbReference type="PANTHER" id="PTHR43133">
    <property type="entry name" value="RNA POLYMERASE ECF-TYPE SIGMA FACTO"/>
    <property type="match status" value="1"/>
</dbReference>
<evidence type="ECO:0000256" key="3">
    <source>
        <dbReference type="ARBA" id="ARBA00023125"/>
    </source>
</evidence>
<dbReference type="PANTHER" id="PTHR43133:SF8">
    <property type="entry name" value="RNA POLYMERASE SIGMA FACTOR HI_1459-RELATED"/>
    <property type="match status" value="1"/>
</dbReference>
<dbReference type="STRING" id="153721.MYP_2171"/>
<evidence type="ECO:0000313" key="6">
    <source>
        <dbReference type="EMBL" id="GAL84943.1"/>
    </source>
</evidence>
<dbReference type="EMBL" id="BBLT01000004">
    <property type="protein sequence ID" value="GAL84943.1"/>
    <property type="molecule type" value="Genomic_DNA"/>
</dbReference>
<accession>A0A098LFR3</accession>
<name>A0A098LFR3_9BACT</name>
<dbReference type="OrthoDB" id="1099849at2"/>
<dbReference type="GO" id="GO:0016987">
    <property type="term" value="F:sigma factor activity"/>
    <property type="evidence" value="ECO:0007669"/>
    <property type="project" value="UniProtKB-KW"/>
</dbReference>
<dbReference type="InterPro" id="IPR039425">
    <property type="entry name" value="RNA_pol_sigma-70-like"/>
</dbReference>
<dbReference type="GO" id="GO:0006352">
    <property type="term" value="P:DNA-templated transcription initiation"/>
    <property type="evidence" value="ECO:0007669"/>
    <property type="project" value="InterPro"/>
</dbReference>
<dbReference type="Proteomes" id="UP000030185">
    <property type="component" value="Unassembled WGS sequence"/>
</dbReference>
<gene>
    <name evidence="6" type="ORF">MYP_2171</name>
</gene>
<protein>
    <submittedName>
        <fullName evidence="6">RNA polymerase subunit sigma-70</fullName>
    </submittedName>
</protein>
<dbReference type="SUPFAM" id="SSF88946">
    <property type="entry name" value="Sigma2 domain of RNA polymerase sigma factors"/>
    <property type="match status" value="1"/>
</dbReference>
<proteinExistence type="predicted"/>
<dbReference type="eggNOG" id="COG1595">
    <property type="taxonomic scope" value="Bacteria"/>
</dbReference>
<organism evidence="6 7">
    <name type="scientific">Sporocytophaga myxococcoides</name>
    <dbReference type="NCBI Taxonomy" id="153721"/>
    <lineage>
        <taxon>Bacteria</taxon>
        <taxon>Pseudomonadati</taxon>
        <taxon>Bacteroidota</taxon>
        <taxon>Cytophagia</taxon>
        <taxon>Cytophagales</taxon>
        <taxon>Cytophagaceae</taxon>
        <taxon>Sporocytophaga</taxon>
    </lineage>
</organism>
<evidence type="ECO:0000259" key="5">
    <source>
        <dbReference type="Pfam" id="PF04542"/>
    </source>
</evidence>